<comment type="catalytic activity">
    <reaction evidence="5 6">
        <text>Release of N-terminal amino acids, preferentially methionine, from peptides and arylamides.</text>
        <dbReference type="EC" id="3.4.11.18"/>
    </reaction>
</comment>
<evidence type="ECO:0000256" key="1">
    <source>
        <dbReference type="ARBA" id="ARBA00022438"/>
    </source>
</evidence>
<dbReference type="AlphaFoldDB" id="A0A9C7PRM3"/>
<comment type="caution">
    <text evidence="9">The sequence shown here is derived from an EMBL/GenBank/DDBJ whole genome shotgun (WGS) entry which is preliminary data.</text>
</comment>
<dbReference type="SUPFAM" id="SSF55920">
    <property type="entry name" value="Creatinase/aminopeptidase"/>
    <property type="match status" value="1"/>
</dbReference>
<dbReference type="InterPro" id="IPR002467">
    <property type="entry name" value="Pept_M24A_MAP1"/>
</dbReference>
<keyword evidence="1 5" id="KW-0031">Aminopeptidase</keyword>
<evidence type="ECO:0000313" key="10">
    <source>
        <dbReference type="Proteomes" id="UP001061958"/>
    </source>
</evidence>
<feature type="region of interest" description="Disordered" evidence="7">
    <location>
        <begin position="80"/>
        <end position="110"/>
    </location>
</feature>
<feature type="binding site" evidence="5">
    <location>
        <position position="285"/>
    </location>
    <ligand>
        <name>a divalent metal cation</name>
        <dbReference type="ChEBI" id="CHEBI:60240"/>
        <label>2</label>
        <note>catalytic</note>
    </ligand>
</feature>
<evidence type="ECO:0000256" key="5">
    <source>
        <dbReference type="HAMAP-Rule" id="MF_03174"/>
    </source>
</evidence>
<gene>
    <name evidence="9" type="ORF">GpartN1_g263.t1</name>
</gene>
<dbReference type="NCBIfam" id="NF008970">
    <property type="entry name" value="PRK12318.1"/>
    <property type="match status" value="1"/>
</dbReference>
<dbReference type="GO" id="GO:0046872">
    <property type="term" value="F:metal ion binding"/>
    <property type="evidence" value="ECO:0007669"/>
    <property type="project" value="UniProtKB-UniRule"/>
</dbReference>
<evidence type="ECO:0000313" key="9">
    <source>
        <dbReference type="EMBL" id="GJQ08472.1"/>
    </source>
</evidence>
<organism evidence="9 10">
    <name type="scientific">Galdieria partita</name>
    <dbReference type="NCBI Taxonomy" id="83374"/>
    <lineage>
        <taxon>Eukaryota</taxon>
        <taxon>Rhodophyta</taxon>
        <taxon>Bangiophyceae</taxon>
        <taxon>Galdieriales</taxon>
        <taxon>Galdieriaceae</taxon>
        <taxon>Galdieria</taxon>
    </lineage>
</organism>
<dbReference type="GO" id="GO:0004239">
    <property type="term" value="F:initiator methionyl aminopeptidase activity"/>
    <property type="evidence" value="ECO:0007669"/>
    <property type="project" value="UniProtKB-UniRule"/>
</dbReference>
<keyword evidence="3 5" id="KW-0479">Metal-binding</keyword>
<dbReference type="NCBIfam" id="TIGR00500">
    <property type="entry name" value="met_pdase_I"/>
    <property type="match status" value="1"/>
</dbReference>
<proteinExistence type="inferred from homology"/>
<feature type="binding site" evidence="5">
    <location>
        <position position="211"/>
    </location>
    <ligand>
        <name>a divalent metal cation</name>
        <dbReference type="ChEBI" id="CHEBI:60240"/>
        <label>1</label>
    </ligand>
</feature>
<comment type="cofactor">
    <cofactor evidence="5">
        <name>Co(2+)</name>
        <dbReference type="ChEBI" id="CHEBI:48828"/>
    </cofactor>
    <cofactor evidence="5">
        <name>Zn(2+)</name>
        <dbReference type="ChEBI" id="CHEBI:29105"/>
    </cofactor>
    <cofactor evidence="5">
        <name>Mn(2+)</name>
        <dbReference type="ChEBI" id="CHEBI:29035"/>
    </cofactor>
    <cofactor evidence="5">
        <name>Fe(2+)</name>
        <dbReference type="ChEBI" id="CHEBI:29033"/>
    </cofactor>
    <text evidence="5">Binds 2 divalent metal cations per subunit. Has a high-affinity and a low affinity metal-binding site. The true nature of the physiological cofactor is under debate. The enzyme is active with cobalt, zinc, manganese or divalent iron ions. Most likely, methionine aminopeptidases function as mononuclear Fe(2+)-metalloproteases under physiological conditions, and the catalytically relevant metal-binding site has been assigned to the histidine-containing high-affinity site.</text>
</comment>
<feature type="binding site" evidence="5">
    <location>
        <position position="194"/>
    </location>
    <ligand>
        <name>substrate</name>
    </ligand>
</feature>
<dbReference type="GO" id="GO:0070006">
    <property type="term" value="F:metalloaminopeptidase activity"/>
    <property type="evidence" value="ECO:0007669"/>
    <property type="project" value="UniProtKB-UniRule"/>
</dbReference>
<feature type="domain" description="Peptidase M24" evidence="8">
    <location>
        <begin position="128"/>
        <end position="354"/>
    </location>
</feature>
<reference evidence="9" key="1">
    <citation type="journal article" date="2022" name="Proc. Natl. Acad. Sci. U.S.A.">
        <title>Life cycle and functional genomics of the unicellular red alga Galdieria for elucidating algal and plant evolution and industrial use.</title>
        <authorList>
            <person name="Hirooka S."/>
            <person name="Itabashi T."/>
            <person name="Ichinose T.M."/>
            <person name="Onuma R."/>
            <person name="Fujiwara T."/>
            <person name="Yamashita S."/>
            <person name="Jong L.W."/>
            <person name="Tomita R."/>
            <person name="Iwane A.H."/>
            <person name="Miyagishima S.Y."/>
        </authorList>
    </citation>
    <scope>NUCLEOTIDE SEQUENCE</scope>
    <source>
        <strain evidence="9">NBRC 102759</strain>
    </source>
</reference>
<evidence type="ECO:0000256" key="6">
    <source>
        <dbReference type="RuleBase" id="RU003653"/>
    </source>
</evidence>
<feature type="binding site" evidence="5">
    <location>
        <position position="222"/>
    </location>
    <ligand>
        <name>a divalent metal cation</name>
        <dbReference type="ChEBI" id="CHEBI:60240"/>
        <label>2</label>
        <note>catalytic</note>
    </ligand>
</feature>
<dbReference type="PANTHER" id="PTHR43330:SF7">
    <property type="entry name" value="METHIONINE AMINOPEPTIDASE 1"/>
    <property type="match status" value="1"/>
</dbReference>
<comment type="similarity">
    <text evidence="5">Belongs to the peptidase M24A family. Methionine aminopeptidase type 1 subfamily.</text>
</comment>
<dbReference type="InterPro" id="IPR000994">
    <property type="entry name" value="Pept_M24"/>
</dbReference>
<feature type="binding site" evidence="5">
    <location>
        <position position="318"/>
    </location>
    <ligand>
        <name>a divalent metal cation</name>
        <dbReference type="ChEBI" id="CHEBI:60240"/>
        <label>2</label>
        <note>catalytic</note>
    </ligand>
</feature>
<keyword evidence="4 5" id="KW-0378">Hydrolase</keyword>
<dbReference type="PRINTS" id="PR00599">
    <property type="entry name" value="MAPEPTIDASE"/>
</dbReference>
<dbReference type="InterPro" id="IPR001714">
    <property type="entry name" value="Pept_M24_MAP"/>
</dbReference>
<dbReference type="Pfam" id="PF00557">
    <property type="entry name" value="Peptidase_M24"/>
    <property type="match status" value="1"/>
</dbReference>
<dbReference type="EMBL" id="BQMJ01000002">
    <property type="protein sequence ID" value="GJQ08472.1"/>
    <property type="molecule type" value="Genomic_DNA"/>
</dbReference>
<reference evidence="9" key="2">
    <citation type="submission" date="2022-01" db="EMBL/GenBank/DDBJ databases">
        <authorList>
            <person name="Hirooka S."/>
            <person name="Miyagishima S.Y."/>
        </authorList>
    </citation>
    <scope>NUCLEOTIDE SEQUENCE</scope>
    <source>
        <strain evidence="9">NBRC 102759</strain>
    </source>
</reference>
<comment type="function">
    <text evidence="6">Cotranslationally removes the N-terminal methionine from nascent proteins. The N-terminal methionine is often cleaved when the second residue in the primary sequence is small and uncharged (Met-Ala-, Cys, Gly, Pro, Ser, Thr, or Val).</text>
</comment>
<accession>A0A9C7PRM3</accession>
<dbReference type="PANTHER" id="PTHR43330">
    <property type="entry name" value="METHIONINE AMINOPEPTIDASE"/>
    <property type="match status" value="1"/>
</dbReference>
<dbReference type="OrthoDB" id="3209743at2759"/>
<keyword evidence="10" id="KW-1185">Reference proteome</keyword>
<sequence length="395" mass="44201">MWPCLRSSFGFITTPSSSCCFLKDKNKFQSYSACRRITFGNSFIHSGNCCSRAHRQLAKLFLKAVGKGFGMPRKIDFPYSGSLRPGRKSPPRKVPAGIPKPDYAKTGLPSHSPRAPWDIEVHGDEDLELMRISCQVAREVLDCAARVISPGITTDEIDDVVHQETLKRGAYPSPLNYYNFPKSCCTSVNEIICHGIPDSTVLREGDIINVDVTCFINGFHGDCSATFLVGDVDEEGKRLVRTTYECLYKAIKICKPGVSYSKIGEVIEDYATSQGFSVVRNFCGHGIGRVFHTSPNVLHYRNRERNGIMQVGHIFTIEPMINEGTFKSVTWPDKWTTATADGKRSAQFEHTIAIINSGVEVLTRRTENSPRYFWEREFDKKNSKPSFSVVVSNAL</sequence>
<name>A0A9C7PRM3_9RHOD</name>
<evidence type="ECO:0000256" key="2">
    <source>
        <dbReference type="ARBA" id="ARBA00022670"/>
    </source>
</evidence>
<dbReference type="GO" id="GO:0005829">
    <property type="term" value="C:cytosol"/>
    <property type="evidence" value="ECO:0007669"/>
    <property type="project" value="TreeGrafter"/>
</dbReference>
<dbReference type="PROSITE" id="PS00680">
    <property type="entry name" value="MAP_1"/>
    <property type="match status" value="1"/>
</dbReference>
<feature type="binding site" evidence="5">
    <location>
        <position position="349"/>
    </location>
    <ligand>
        <name>a divalent metal cation</name>
        <dbReference type="ChEBI" id="CHEBI:60240"/>
        <label>1</label>
    </ligand>
</feature>
<feature type="binding site" evidence="5">
    <location>
        <position position="349"/>
    </location>
    <ligand>
        <name>a divalent metal cation</name>
        <dbReference type="ChEBI" id="CHEBI:60240"/>
        <label>2</label>
        <note>catalytic</note>
    </ligand>
</feature>
<protein>
    <recommendedName>
        <fullName evidence="6">Methionine aminopeptidase</fullName>
        <ecNumber evidence="6">3.4.11.18</ecNumber>
    </recommendedName>
</protein>
<dbReference type="InterPro" id="IPR036005">
    <property type="entry name" value="Creatinase/aminopeptidase-like"/>
</dbReference>
<dbReference type="CDD" id="cd01086">
    <property type="entry name" value="MetAP1"/>
    <property type="match status" value="1"/>
</dbReference>
<feature type="binding site" evidence="5">
    <location>
        <position position="222"/>
    </location>
    <ligand>
        <name>a divalent metal cation</name>
        <dbReference type="ChEBI" id="CHEBI:60240"/>
        <label>1</label>
    </ligand>
</feature>
<feature type="binding site" evidence="5">
    <location>
        <position position="292"/>
    </location>
    <ligand>
        <name>substrate</name>
    </ligand>
</feature>
<dbReference type="Proteomes" id="UP001061958">
    <property type="component" value="Unassembled WGS sequence"/>
</dbReference>
<dbReference type="EC" id="3.4.11.18" evidence="6"/>
<dbReference type="Gene3D" id="3.90.230.10">
    <property type="entry name" value="Creatinase/methionine aminopeptidase superfamily"/>
    <property type="match status" value="1"/>
</dbReference>
<evidence type="ECO:0000259" key="8">
    <source>
        <dbReference type="Pfam" id="PF00557"/>
    </source>
</evidence>
<keyword evidence="2 5" id="KW-0645">Protease</keyword>
<dbReference type="GO" id="GO:0006508">
    <property type="term" value="P:proteolysis"/>
    <property type="evidence" value="ECO:0007669"/>
    <property type="project" value="UniProtKB-KW"/>
</dbReference>
<evidence type="ECO:0000256" key="7">
    <source>
        <dbReference type="SAM" id="MobiDB-lite"/>
    </source>
</evidence>
<evidence type="ECO:0000256" key="4">
    <source>
        <dbReference type="ARBA" id="ARBA00022801"/>
    </source>
</evidence>
<dbReference type="HAMAP" id="MF_01974">
    <property type="entry name" value="MetAP_1"/>
    <property type="match status" value="1"/>
</dbReference>
<evidence type="ECO:0000256" key="3">
    <source>
        <dbReference type="ARBA" id="ARBA00022723"/>
    </source>
</evidence>